<dbReference type="EMBL" id="UXUI01011508">
    <property type="protein sequence ID" value="VDD96292.1"/>
    <property type="molecule type" value="Genomic_DNA"/>
</dbReference>
<name>A0A0N4VLJ7_ENTVE</name>
<reference evidence="1 2" key="2">
    <citation type="submission" date="2018-10" db="EMBL/GenBank/DDBJ databases">
        <authorList>
            <consortium name="Pathogen Informatics"/>
        </authorList>
    </citation>
    <scope>NUCLEOTIDE SEQUENCE [LARGE SCALE GENOMIC DNA]</scope>
</reference>
<dbReference type="WBParaSite" id="EVEC_0001176501-mRNA-1">
    <property type="protein sequence ID" value="EVEC_0001176501-mRNA-1"/>
    <property type="gene ID" value="EVEC_0001176501"/>
</dbReference>
<sequence>MVALTNAFAVVIFTITPFIAETSASTLRQKRQLSPLLELEYKLGPIMRYEPSRQGYKRSFRDLAQEFNQPDLTYDWVDNKKRDLAIDEYFKHTLPRSAYRAFSPTLDLEYRLKLARFLEESGFLNS</sequence>
<gene>
    <name evidence="1" type="ORF">EVEC_LOCUS11043</name>
</gene>
<evidence type="ECO:0000313" key="2">
    <source>
        <dbReference type="Proteomes" id="UP000274131"/>
    </source>
</evidence>
<proteinExistence type="predicted"/>
<dbReference type="Proteomes" id="UP000274131">
    <property type="component" value="Unassembled WGS sequence"/>
</dbReference>
<evidence type="ECO:0000313" key="3">
    <source>
        <dbReference type="WBParaSite" id="EVEC_0001176501-mRNA-1"/>
    </source>
</evidence>
<accession>A0A0N4VLJ7</accession>
<protein>
    <submittedName>
        <fullName evidence="3">Secreted RxLR effector peptide protein</fullName>
    </submittedName>
</protein>
<evidence type="ECO:0000313" key="1">
    <source>
        <dbReference type="EMBL" id="VDD96292.1"/>
    </source>
</evidence>
<organism evidence="3">
    <name type="scientific">Enterobius vermicularis</name>
    <name type="common">Human pinworm</name>
    <dbReference type="NCBI Taxonomy" id="51028"/>
    <lineage>
        <taxon>Eukaryota</taxon>
        <taxon>Metazoa</taxon>
        <taxon>Ecdysozoa</taxon>
        <taxon>Nematoda</taxon>
        <taxon>Chromadorea</taxon>
        <taxon>Rhabditida</taxon>
        <taxon>Spirurina</taxon>
        <taxon>Oxyuridomorpha</taxon>
        <taxon>Oxyuroidea</taxon>
        <taxon>Oxyuridae</taxon>
        <taxon>Enterobius</taxon>
    </lineage>
</organism>
<keyword evidence="2" id="KW-1185">Reference proteome</keyword>
<reference evidence="3" key="1">
    <citation type="submission" date="2017-02" db="UniProtKB">
        <authorList>
            <consortium name="WormBaseParasite"/>
        </authorList>
    </citation>
    <scope>IDENTIFICATION</scope>
</reference>
<dbReference type="OrthoDB" id="5831695at2759"/>
<dbReference type="AlphaFoldDB" id="A0A0N4VLJ7"/>